<evidence type="ECO:0000256" key="2">
    <source>
        <dbReference type="SAM" id="SignalP"/>
    </source>
</evidence>
<dbReference type="InterPro" id="IPR016186">
    <property type="entry name" value="C-type_lectin-like/link_sf"/>
</dbReference>
<evidence type="ECO:0000313" key="5">
    <source>
        <dbReference type="Proteomes" id="UP001497482"/>
    </source>
</evidence>
<dbReference type="Gene3D" id="3.10.100.10">
    <property type="entry name" value="Mannose-Binding Protein A, subunit A"/>
    <property type="match status" value="1"/>
</dbReference>
<organism evidence="4 5">
    <name type="scientific">Knipowitschia caucasica</name>
    <name type="common">Caucasian dwarf goby</name>
    <name type="synonym">Pomatoschistus caucasicus</name>
    <dbReference type="NCBI Taxonomy" id="637954"/>
    <lineage>
        <taxon>Eukaryota</taxon>
        <taxon>Metazoa</taxon>
        <taxon>Chordata</taxon>
        <taxon>Craniata</taxon>
        <taxon>Vertebrata</taxon>
        <taxon>Euteleostomi</taxon>
        <taxon>Actinopterygii</taxon>
        <taxon>Neopterygii</taxon>
        <taxon>Teleostei</taxon>
        <taxon>Neoteleostei</taxon>
        <taxon>Acanthomorphata</taxon>
        <taxon>Gobiaria</taxon>
        <taxon>Gobiiformes</taxon>
        <taxon>Gobioidei</taxon>
        <taxon>Gobiidae</taxon>
        <taxon>Gobiinae</taxon>
        <taxon>Knipowitschia</taxon>
    </lineage>
</organism>
<dbReference type="InterPro" id="IPR050111">
    <property type="entry name" value="C-type_lectin/snaclec_domain"/>
</dbReference>
<name>A0AAV2K1Q3_KNICA</name>
<proteinExistence type="predicted"/>
<feature type="chain" id="PRO_5043864379" description="C-type lectin domain-containing protein" evidence="2">
    <location>
        <begin position="17"/>
        <end position="587"/>
    </location>
</feature>
<keyword evidence="2" id="KW-0732">Signal</keyword>
<evidence type="ECO:0000313" key="4">
    <source>
        <dbReference type="EMBL" id="CAL1582067.1"/>
    </source>
</evidence>
<dbReference type="Proteomes" id="UP001497482">
    <property type="component" value="Chromosome 15"/>
</dbReference>
<feature type="compositionally biased region" description="Polar residues" evidence="1">
    <location>
        <begin position="149"/>
        <end position="159"/>
    </location>
</feature>
<feature type="compositionally biased region" description="Polar residues" evidence="1">
    <location>
        <begin position="85"/>
        <end position="99"/>
    </location>
</feature>
<feature type="region of interest" description="Disordered" evidence="1">
    <location>
        <begin position="27"/>
        <end position="184"/>
    </location>
</feature>
<dbReference type="SUPFAM" id="SSF56436">
    <property type="entry name" value="C-type lectin-like"/>
    <property type="match status" value="1"/>
</dbReference>
<dbReference type="EMBL" id="OZ035837">
    <property type="protein sequence ID" value="CAL1582067.1"/>
    <property type="molecule type" value="Genomic_DNA"/>
</dbReference>
<feature type="compositionally biased region" description="Basic and acidic residues" evidence="1">
    <location>
        <begin position="160"/>
        <end position="184"/>
    </location>
</feature>
<feature type="region of interest" description="Disordered" evidence="1">
    <location>
        <begin position="279"/>
        <end position="301"/>
    </location>
</feature>
<evidence type="ECO:0000256" key="1">
    <source>
        <dbReference type="SAM" id="MobiDB-lite"/>
    </source>
</evidence>
<reference evidence="4 5" key="1">
    <citation type="submission" date="2024-04" db="EMBL/GenBank/DDBJ databases">
        <authorList>
            <person name="Waldvogel A.-M."/>
            <person name="Schoenle A."/>
        </authorList>
    </citation>
    <scope>NUCLEOTIDE SEQUENCE [LARGE SCALE GENOMIC DNA]</scope>
</reference>
<dbReference type="InterPro" id="IPR016187">
    <property type="entry name" value="CTDL_fold"/>
</dbReference>
<feature type="compositionally biased region" description="Acidic residues" evidence="1">
    <location>
        <begin position="128"/>
        <end position="138"/>
    </location>
</feature>
<dbReference type="SMART" id="SM00034">
    <property type="entry name" value="CLECT"/>
    <property type="match status" value="1"/>
</dbReference>
<evidence type="ECO:0000259" key="3">
    <source>
        <dbReference type="PROSITE" id="PS50041"/>
    </source>
</evidence>
<dbReference type="Pfam" id="PF00059">
    <property type="entry name" value="Lectin_C"/>
    <property type="match status" value="1"/>
</dbReference>
<feature type="compositionally biased region" description="Acidic residues" evidence="1">
    <location>
        <begin position="290"/>
        <end position="300"/>
    </location>
</feature>
<feature type="domain" description="C-type lectin" evidence="3">
    <location>
        <begin position="466"/>
        <end position="583"/>
    </location>
</feature>
<dbReference type="PANTHER" id="PTHR22803">
    <property type="entry name" value="MANNOSE, PHOSPHOLIPASE, LECTIN RECEPTOR RELATED"/>
    <property type="match status" value="1"/>
</dbReference>
<protein>
    <recommendedName>
        <fullName evidence="3">C-type lectin domain-containing protein</fullName>
    </recommendedName>
</protein>
<gene>
    <name evidence="4" type="ORF">KC01_LOCUS12755</name>
</gene>
<feature type="signal peptide" evidence="2">
    <location>
        <begin position="1"/>
        <end position="16"/>
    </location>
</feature>
<dbReference type="PROSITE" id="PS50041">
    <property type="entry name" value="C_TYPE_LECTIN_2"/>
    <property type="match status" value="1"/>
</dbReference>
<keyword evidence="5" id="KW-1185">Reference proteome</keyword>
<sequence length="587" mass="65702">MKTFALLFLGLAVALGLPLEKKETLAAPEADQRPLVGDLLPAQGHVVVEQPAPQPELSKPQQQPAPPPDAKQQIIEVVEVKQESNQDNEIQPEQSNQDETGLLGHFEPKADIIETLVEEEDQKQHEETPEEETGEYEESVMKPEPISNEEMQNAESAENNFKDDEVYEEPPVKEGDSEGLEQHQDEAGLVGYFEPNADMVETLVEDKEQKMNEETPEEETDKYEESVMKLEPVINEEMQNAESAGTNFMDNGVYSDAPEQHQAEMGDLETHANSVVTLVENENQKPKEETPEEETDEYEESVMKLEPISNEEMQNAESVGTNNDVYEEPEMHLEPESEGYQGLKVEEEEEGAQAGAMEEEGPMLDALGQPLSLDGEFMSHGTNFMDNGVYEEPEMHLEPESEGYQAVNEGYMPQALAMEEEGPMLDALGQPLSMDEGSMRLEPEEQTETSMERVEHGGRSCPGMVLEGQCFQFFTTPKKASAAEFFCQTFPGGHLAAITSAHVHGQMMALMRQHGGTRRTWVGGLRLLDSNRFLWLDGSSWNYADWLWGEPNNTSGLENCVELLASGKFNDFTCWEPQAFICSYPYQ</sequence>
<dbReference type="InterPro" id="IPR001304">
    <property type="entry name" value="C-type_lectin-like"/>
</dbReference>
<dbReference type="AlphaFoldDB" id="A0AAV2K1Q3"/>
<accession>A0AAV2K1Q3</accession>